<keyword evidence="3" id="KW-1185">Reference proteome</keyword>
<sequence>MTWLSFRKKSETEQEAGHRWVQASVEFSVTEIPLRYSRHRNYSRYLSPWGAESYPRGVAHRKSPRRYMANASSARRSVRDEVRERRYRIDSEGQQRIQTRAP</sequence>
<feature type="compositionally biased region" description="Basic and acidic residues" evidence="1">
    <location>
        <begin position="77"/>
        <end position="93"/>
    </location>
</feature>
<organism evidence="2 3">
    <name type="scientific">Anguilla anguilla</name>
    <name type="common">European freshwater eel</name>
    <name type="synonym">Muraena anguilla</name>
    <dbReference type="NCBI Taxonomy" id="7936"/>
    <lineage>
        <taxon>Eukaryota</taxon>
        <taxon>Metazoa</taxon>
        <taxon>Chordata</taxon>
        <taxon>Craniata</taxon>
        <taxon>Vertebrata</taxon>
        <taxon>Euteleostomi</taxon>
        <taxon>Actinopterygii</taxon>
        <taxon>Neopterygii</taxon>
        <taxon>Teleostei</taxon>
        <taxon>Anguilliformes</taxon>
        <taxon>Anguillidae</taxon>
        <taxon>Anguilla</taxon>
    </lineage>
</organism>
<evidence type="ECO:0000313" key="2">
    <source>
        <dbReference type="EMBL" id="KAG5842801.1"/>
    </source>
</evidence>
<protein>
    <submittedName>
        <fullName evidence="2">Uncharacterized protein</fullName>
    </submittedName>
</protein>
<comment type="caution">
    <text evidence="2">The sequence shown here is derived from an EMBL/GenBank/DDBJ whole genome shotgun (WGS) entry which is preliminary data.</text>
</comment>
<dbReference type="AlphaFoldDB" id="A0A9D3RV25"/>
<feature type="region of interest" description="Disordered" evidence="1">
    <location>
        <begin position="57"/>
        <end position="102"/>
    </location>
</feature>
<dbReference type="EMBL" id="JAFIRN010000009">
    <property type="protein sequence ID" value="KAG5842801.1"/>
    <property type="molecule type" value="Genomic_DNA"/>
</dbReference>
<evidence type="ECO:0000313" key="3">
    <source>
        <dbReference type="Proteomes" id="UP001044222"/>
    </source>
</evidence>
<evidence type="ECO:0000256" key="1">
    <source>
        <dbReference type="SAM" id="MobiDB-lite"/>
    </source>
</evidence>
<gene>
    <name evidence="2" type="ORF">ANANG_G00181600</name>
</gene>
<reference evidence="2" key="1">
    <citation type="submission" date="2021-01" db="EMBL/GenBank/DDBJ databases">
        <title>A chromosome-scale assembly of European eel, Anguilla anguilla.</title>
        <authorList>
            <person name="Henkel C."/>
            <person name="Jong-Raadsen S.A."/>
            <person name="Dufour S."/>
            <person name="Weltzien F.-A."/>
            <person name="Palstra A.P."/>
            <person name="Pelster B."/>
            <person name="Spaink H.P."/>
            <person name="Van Den Thillart G.E."/>
            <person name="Jansen H."/>
            <person name="Zahm M."/>
            <person name="Klopp C."/>
            <person name="Cedric C."/>
            <person name="Louis A."/>
            <person name="Berthelot C."/>
            <person name="Parey E."/>
            <person name="Roest Crollius H."/>
            <person name="Montfort J."/>
            <person name="Robinson-Rechavi M."/>
            <person name="Bucao C."/>
            <person name="Bouchez O."/>
            <person name="Gislard M."/>
            <person name="Lluch J."/>
            <person name="Milhes M."/>
            <person name="Lampietro C."/>
            <person name="Lopez Roques C."/>
            <person name="Donnadieu C."/>
            <person name="Braasch I."/>
            <person name="Desvignes T."/>
            <person name="Postlethwait J."/>
            <person name="Bobe J."/>
            <person name="Guiguen Y."/>
            <person name="Dirks R."/>
        </authorList>
    </citation>
    <scope>NUCLEOTIDE SEQUENCE</scope>
    <source>
        <strain evidence="2">Tag_6206</strain>
        <tissue evidence="2">Liver</tissue>
    </source>
</reference>
<dbReference type="Proteomes" id="UP001044222">
    <property type="component" value="Chromosome 9"/>
</dbReference>
<name>A0A9D3RV25_ANGAN</name>
<proteinExistence type="predicted"/>
<accession>A0A9D3RV25</accession>